<evidence type="ECO:0000313" key="1">
    <source>
        <dbReference type="EMBL" id="OGF52930.1"/>
    </source>
</evidence>
<organism evidence="1 2">
    <name type="scientific">Fraserbacteria sp. (strain RBG_16_55_9)</name>
    <dbReference type="NCBI Taxonomy" id="1817864"/>
    <lineage>
        <taxon>Bacteria</taxon>
        <taxon>Candidatus Fraseribacteriota</taxon>
    </lineage>
</organism>
<dbReference type="STRING" id="1817864.A2Z21_01870"/>
<dbReference type="AlphaFoldDB" id="A0A1F5UPA3"/>
<sequence length="135" mass="15725">MSYIRSGTNPEGLYIWEGGNGKKAFVDISWPQEKPLSSGRGEIVIPASIFQKAVREWDRVGAVRGVAFKDFTIKEVYVNPTTGRDARRSVWKRRSLIVRDAEFFIRLGYKRKFVYLWQVTWEYVGKDALTQWSTR</sequence>
<protein>
    <submittedName>
        <fullName evidence="1">Uncharacterized protein</fullName>
    </submittedName>
</protein>
<evidence type="ECO:0000313" key="2">
    <source>
        <dbReference type="Proteomes" id="UP000179157"/>
    </source>
</evidence>
<reference evidence="1 2" key="1">
    <citation type="journal article" date="2016" name="Nat. Commun.">
        <title>Thousands of microbial genomes shed light on interconnected biogeochemical processes in an aquifer system.</title>
        <authorList>
            <person name="Anantharaman K."/>
            <person name="Brown C.T."/>
            <person name="Hug L.A."/>
            <person name="Sharon I."/>
            <person name="Castelle C.J."/>
            <person name="Probst A.J."/>
            <person name="Thomas B.C."/>
            <person name="Singh A."/>
            <person name="Wilkins M.J."/>
            <person name="Karaoz U."/>
            <person name="Brodie E.L."/>
            <person name="Williams K.H."/>
            <person name="Hubbard S.S."/>
            <person name="Banfield J.F."/>
        </authorList>
    </citation>
    <scope>NUCLEOTIDE SEQUENCE [LARGE SCALE GENOMIC DNA]</scope>
    <source>
        <strain evidence="2">RBG_16_55_9</strain>
    </source>
</reference>
<gene>
    <name evidence="1" type="ORF">A2Z21_01870</name>
</gene>
<comment type="caution">
    <text evidence="1">The sequence shown here is derived from an EMBL/GenBank/DDBJ whole genome shotgun (WGS) entry which is preliminary data.</text>
</comment>
<accession>A0A1F5UPA3</accession>
<proteinExistence type="predicted"/>
<name>A0A1F5UPA3_FRAXR</name>
<dbReference type="Proteomes" id="UP000179157">
    <property type="component" value="Unassembled WGS sequence"/>
</dbReference>
<dbReference type="EMBL" id="MFGX01000123">
    <property type="protein sequence ID" value="OGF52930.1"/>
    <property type="molecule type" value="Genomic_DNA"/>
</dbReference>